<dbReference type="InterPro" id="IPR030678">
    <property type="entry name" value="Peptide/Ni-bd"/>
</dbReference>
<proteinExistence type="inferred from homology"/>
<comment type="subcellular location">
    <subcellularLocation>
        <location evidence="1">Periplasm</location>
    </subcellularLocation>
</comment>
<dbReference type="AlphaFoldDB" id="A0A4R7BJS2"/>
<dbReference type="Gene3D" id="3.40.190.10">
    <property type="entry name" value="Periplasmic binding protein-like II"/>
    <property type="match status" value="1"/>
</dbReference>
<dbReference type="GO" id="GO:0030288">
    <property type="term" value="C:outer membrane-bounded periplasmic space"/>
    <property type="evidence" value="ECO:0007669"/>
    <property type="project" value="UniProtKB-ARBA"/>
</dbReference>
<evidence type="ECO:0000259" key="5">
    <source>
        <dbReference type="Pfam" id="PF00496"/>
    </source>
</evidence>
<comment type="caution">
    <text evidence="6">The sequence shown here is derived from an EMBL/GenBank/DDBJ whole genome shotgun (WGS) entry which is preliminary data.</text>
</comment>
<dbReference type="GO" id="GO:1904680">
    <property type="term" value="F:peptide transmembrane transporter activity"/>
    <property type="evidence" value="ECO:0007669"/>
    <property type="project" value="TreeGrafter"/>
</dbReference>
<evidence type="ECO:0000256" key="1">
    <source>
        <dbReference type="ARBA" id="ARBA00004418"/>
    </source>
</evidence>
<keyword evidence="7" id="KW-1185">Reference proteome</keyword>
<dbReference type="InterPro" id="IPR000914">
    <property type="entry name" value="SBP_5_dom"/>
</dbReference>
<dbReference type="CDD" id="cd08517">
    <property type="entry name" value="PBP2_NikA_DppA_OppA_like_13"/>
    <property type="match status" value="1"/>
</dbReference>
<dbReference type="InterPro" id="IPR006311">
    <property type="entry name" value="TAT_signal"/>
</dbReference>
<protein>
    <submittedName>
        <fullName evidence="6">Peptide/nickel transport system substrate-binding protein</fullName>
    </submittedName>
</protein>
<comment type="similarity">
    <text evidence="2">Belongs to the bacterial solute-binding protein 5 family.</text>
</comment>
<dbReference type="EMBL" id="SNZR01000018">
    <property type="protein sequence ID" value="TDR85253.1"/>
    <property type="molecule type" value="Genomic_DNA"/>
</dbReference>
<dbReference type="GO" id="GO:0043190">
    <property type="term" value="C:ATP-binding cassette (ABC) transporter complex"/>
    <property type="evidence" value="ECO:0007669"/>
    <property type="project" value="InterPro"/>
</dbReference>
<dbReference type="Proteomes" id="UP000295122">
    <property type="component" value="Unassembled WGS sequence"/>
</dbReference>
<gene>
    <name evidence="6" type="ORF">EV668_4802</name>
</gene>
<organism evidence="6 7">
    <name type="scientific">Enterovirga rhinocerotis</name>
    <dbReference type="NCBI Taxonomy" id="1339210"/>
    <lineage>
        <taxon>Bacteria</taxon>
        <taxon>Pseudomonadati</taxon>
        <taxon>Pseudomonadota</taxon>
        <taxon>Alphaproteobacteria</taxon>
        <taxon>Hyphomicrobiales</taxon>
        <taxon>Methylobacteriaceae</taxon>
        <taxon>Enterovirga</taxon>
    </lineage>
</organism>
<dbReference type="GO" id="GO:0015833">
    <property type="term" value="P:peptide transport"/>
    <property type="evidence" value="ECO:0007669"/>
    <property type="project" value="TreeGrafter"/>
</dbReference>
<evidence type="ECO:0000313" key="6">
    <source>
        <dbReference type="EMBL" id="TDR85253.1"/>
    </source>
</evidence>
<keyword evidence="3 4" id="KW-0732">Signal</keyword>
<feature type="signal peptide" evidence="4">
    <location>
        <begin position="1"/>
        <end position="28"/>
    </location>
</feature>
<dbReference type="PANTHER" id="PTHR30290:SF38">
    <property type="entry name" value="D,D-DIPEPTIDE-BINDING PERIPLASMIC PROTEIN DDPA-RELATED"/>
    <property type="match status" value="1"/>
</dbReference>
<evidence type="ECO:0000256" key="4">
    <source>
        <dbReference type="SAM" id="SignalP"/>
    </source>
</evidence>
<accession>A0A4R7BJS2</accession>
<dbReference type="PIRSF" id="PIRSF002741">
    <property type="entry name" value="MppA"/>
    <property type="match status" value="1"/>
</dbReference>
<dbReference type="SUPFAM" id="SSF53850">
    <property type="entry name" value="Periplasmic binding protein-like II"/>
    <property type="match status" value="1"/>
</dbReference>
<feature type="domain" description="Solute-binding protein family 5" evidence="5">
    <location>
        <begin position="78"/>
        <end position="444"/>
    </location>
</feature>
<dbReference type="InterPro" id="IPR039424">
    <property type="entry name" value="SBP_5"/>
</dbReference>
<evidence type="ECO:0000256" key="2">
    <source>
        <dbReference type="ARBA" id="ARBA00005695"/>
    </source>
</evidence>
<dbReference type="Gene3D" id="3.10.105.10">
    <property type="entry name" value="Dipeptide-binding Protein, Domain 3"/>
    <property type="match status" value="1"/>
</dbReference>
<dbReference type="RefSeq" id="WP_208111619.1">
    <property type="nucleotide sequence ID" value="NZ_SNZR01000018.1"/>
</dbReference>
<dbReference type="Pfam" id="PF00496">
    <property type="entry name" value="SBP_bac_5"/>
    <property type="match status" value="1"/>
</dbReference>
<reference evidence="6 7" key="1">
    <citation type="submission" date="2019-03" db="EMBL/GenBank/DDBJ databases">
        <title>Genomic Encyclopedia of Type Strains, Phase IV (KMG-IV): sequencing the most valuable type-strain genomes for metagenomic binning, comparative biology and taxonomic classification.</title>
        <authorList>
            <person name="Goeker M."/>
        </authorList>
    </citation>
    <scope>NUCLEOTIDE SEQUENCE [LARGE SCALE GENOMIC DNA]</scope>
    <source>
        <strain evidence="6 7">DSM 25903</strain>
    </source>
</reference>
<evidence type="ECO:0000313" key="7">
    <source>
        <dbReference type="Proteomes" id="UP000295122"/>
    </source>
</evidence>
<feature type="chain" id="PRO_5020201781" evidence="4">
    <location>
        <begin position="29"/>
        <end position="538"/>
    </location>
</feature>
<dbReference type="PANTHER" id="PTHR30290">
    <property type="entry name" value="PERIPLASMIC BINDING COMPONENT OF ABC TRANSPORTER"/>
    <property type="match status" value="1"/>
</dbReference>
<evidence type="ECO:0000256" key="3">
    <source>
        <dbReference type="ARBA" id="ARBA00022729"/>
    </source>
</evidence>
<dbReference type="PROSITE" id="PS51318">
    <property type="entry name" value="TAT"/>
    <property type="match status" value="1"/>
</dbReference>
<sequence length="538" mass="59628">MMSRRAFAQGVALLALLPAFSLAPSAHAAGEPRRGGTLNAIIQPEPVSLTAAVLAAAPTGIVGGNIFDGLVKYDLALKPQPELAERWETSPDGRTITFHLRRGVTWHDGKPFTSADVQWSLEHVWKPLNPRNPALFRNITSAETPDPHTVVFKLAEPSVALFSMLNGNGAQILPKHLYEGTNVLTNPHNAKPVGTGPFVFKEWVKGSHILLERNPNYWDAGKPYLDRIVFRVVPDGAARAAGLEKGDIHYAPLSPIPLRDAERLAKLPTVKVGTQGYDWLSPWLYLDFNVDSRHFKDARVRRAVAHAIDREALIKLVWFGFGKAAISPVPSTLAAFHDLEVPKYPFDPKKAEALLDEAGLKRGPDGTRLTITHDFLPYGEDYRRTGEFVKQSLKRVGIEVTLRGQDTAAFTRRVYGDRDFDLSSSWSGSFPDPQLGVARLYSSAFAGKNIPWSNGSGFRSAEADSIFKAVESEPDPTKRIQAWKRFQVLAQTELPTLPLVELRFFNVYSSRLRNAVTRGDQIFGALTEAWLDEPEKKN</sequence>
<name>A0A4R7BJS2_9HYPH</name>